<dbReference type="STRING" id="1184151.AW736_07165"/>
<evidence type="ECO:0000313" key="2">
    <source>
        <dbReference type="EMBL" id="OAM90564.1"/>
    </source>
</evidence>
<keyword evidence="1" id="KW-1133">Transmembrane helix</keyword>
<evidence type="ECO:0008006" key="4">
    <source>
        <dbReference type="Google" id="ProtNLM"/>
    </source>
</evidence>
<dbReference type="EMBL" id="LRRQ01000054">
    <property type="protein sequence ID" value="OAM90564.1"/>
    <property type="molecule type" value="Genomic_DNA"/>
</dbReference>
<gene>
    <name evidence="2" type="ORF">AW736_07165</name>
</gene>
<keyword evidence="3" id="KW-1185">Reference proteome</keyword>
<dbReference type="Gene3D" id="3.30.70.60">
    <property type="match status" value="1"/>
</dbReference>
<accession>A0A178IL29</accession>
<name>A0A178IL29_9BACT</name>
<dbReference type="AlphaFoldDB" id="A0A178IL29"/>
<sequence>MLEKWRKMSPGDRLRVQILILFGLVAVYAPFYVGSSGRLFEAEKMLSRRKDRIEKRASLDKIAGGGPNLRTMENRIGQVEEQLKEVSEAFGKLDARFAPVDSDEVQQKLMLDLSTLAERTGVDLVSISRRGVSLEGKATTANAPVDRALGRPLIDVTAKARFGALFNFLNELETLPFHVCVVNLKLYTKDPKNERGSAQGDTSAGELHVQLLMTL</sequence>
<dbReference type="Proteomes" id="UP000078486">
    <property type="component" value="Unassembled WGS sequence"/>
</dbReference>
<reference evidence="2 3" key="1">
    <citation type="submission" date="2016-01" db="EMBL/GenBank/DDBJ databases">
        <title>High potential of lignocellulose degradation of a new Verrucomicrobia species.</title>
        <authorList>
            <person name="Wang Y."/>
            <person name="Shi Y."/>
            <person name="Qiu Z."/>
            <person name="Liu S."/>
            <person name="Yang H."/>
        </authorList>
    </citation>
    <scope>NUCLEOTIDE SEQUENCE [LARGE SCALE GENOMIC DNA]</scope>
    <source>
        <strain evidence="2 3">TSB47</strain>
    </source>
</reference>
<dbReference type="InterPro" id="IPR014717">
    <property type="entry name" value="Transl_elong_EF1B/ribsomal_bS6"/>
</dbReference>
<proteinExistence type="predicted"/>
<protein>
    <recommendedName>
        <fullName evidence="4">General secretion pathway protein GspM</fullName>
    </recommendedName>
</protein>
<organism evidence="2 3">
    <name type="scientific">Termitidicoccus mucosus</name>
    <dbReference type="NCBI Taxonomy" id="1184151"/>
    <lineage>
        <taxon>Bacteria</taxon>
        <taxon>Pseudomonadati</taxon>
        <taxon>Verrucomicrobiota</taxon>
        <taxon>Opitutia</taxon>
        <taxon>Opitutales</taxon>
        <taxon>Opitutaceae</taxon>
        <taxon>Termitidicoccus</taxon>
    </lineage>
</organism>
<evidence type="ECO:0000313" key="3">
    <source>
        <dbReference type="Proteomes" id="UP000078486"/>
    </source>
</evidence>
<keyword evidence="1" id="KW-0472">Membrane</keyword>
<evidence type="ECO:0000256" key="1">
    <source>
        <dbReference type="SAM" id="Phobius"/>
    </source>
</evidence>
<keyword evidence="1" id="KW-0812">Transmembrane</keyword>
<comment type="caution">
    <text evidence="2">The sequence shown here is derived from an EMBL/GenBank/DDBJ whole genome shotgun (WGS) entry which is preliminary data.</text>
</comment>
<feature type="transmembrane region" description="Helical" evidence="1">
    <location>
        <begin position="20"/>
        <end position="40"/>
    </location>
</feature>